<sequence>MAATATRTFTPTSRSVPRCSWPPEKAEGRAIPTGGWPLTGRRSTRPRSAFRSGTTGCWRRSHEPWGSRLKARAGSGEEGKQVVREVAGISPELIESMSSRRAEIRAKINRLATEFQTKHGRPPTVKETYKLSRWAHEHTRKEKAEPRSLNDQLATWTPRIDAALADEASPVPGGASGLFAHAQRASARARERQNAAPKPTSPRP</sequence>
<dbReference type="InterPro" id="IPR014862">
    <property type="entry name" value="TrwC"/>
</dbReference>
<gene>
    <name evidence="3" type="ORF">FV141_14390</name>
</gene>
<evidence type="ECO:0000313" key="4">
    <source>
        <dbReference type="Proteomes" id="UP000323565"/>
    </source>
</evidence>
<accession>A0ABX5ZDN2</accession>
<evidence type="ECO:0000259" key="2">
    <source>
        <dbReference type="Pfam" id="PF08751"/>
    </source>
</evidence>
<proteinExistence type="predicted"/>
<name>A0ABX5ZDN2_9MICO</name>
<dbReference type="Proteomes" id="UP000323565">
    <property type="component" value="Plasmid unnamed"/>
</dbReference>
<keyword evidence="4" id="KW-1185">Reference proteome</keyword>
<feature type="region of interest" description="Disordered" evidence="1">
    <location>
        <begin position="164"/>
        <end position="204"/>
    </location>
</feature>
<dbReference type="Pfam" id="PF08751">
    <property type="entry name" value="TrwC"/>
    <property type="match status" value="1"/>
</dbReference>
<dbReference type="EMBL" id="CP043032">
    <property type="protein sequence ID" value="QEH94808.1"/>
    <property type="molecule type" value="Genomic_DNA"/>
</dbReference>
<geneLocation type="plasmid" evidence="3 4">
    <name>unnamed</name>
</geneLocation>
<feature type="compositionally biased region" description="Polar residues" evidence="1">
    <location>
        <begin position="1"/>
        <end position="15"/>
    </location>
</feature>
<keyword evidence="3" id="KW-0614">Plasmid</keyword>
<feature type="domain" description="TrwC relaxase" evidence="2">
    <location>
        <begin position="77"/>
        <end position="161"/>
    </location>
</feature>
<reference evidence="3 4" key="1">
    <citation type="submission" date="2019-08" db="EMBL/GenBank/DDBJ databases">
        <title>Dermacoccus abyssi strain HZAU 226, whole genome Nanopore sequencing project.</title>
        <authorList>
            <person name="Guo A."/>
            <person name="Zhang X."/>
            <person name="Ruan Y."/>
            <person name="Liu W."/>
            <person name="Chen Q."/>
            <person name="Gu L."/>
        </authorList>
    </citation>
    <scope>NUCLEOTIDE SEQUENCE [LARGE SCALE GENOMIC DNA]</scope>
    <source>
        <strain evidence="3 4">HZAU 226</strain>
        <plasmid evidence="3 4">unnamed</plasmid>
    </source>
</reference>
<protein>
    <submittedName>
        <fullName evidence="3">Relaxase domain-containing protein</fullName>
    </submittedName>
</protein>
<dbReference type="SUPFAM" id="SSF55464">
    <property type="entry name" value="Origin of replication-binding domain, RBD-like"/>
    <property type="match status" value="1"/>
</dbReference>
<evidence type="ECO:0000313" key="3">
    <source>
        <dbReference type="EMBL" id="QEH94808.1"/>
    </source>
</evidence>
<feature type="region of interest" description="Disordered" evidence="1">
    <location>
        <begin position="1"/>
        <end position="79"/>
    </location>
</feature>
<organism evidence="3 4">
    <name type="scientific">Dermacoccus abyssi</name>
    <dbReference type="NCBI Taxonomy" id="322596"/>
    <lineage>
        <taxon>Bacteria</taxon>
        <taxon>Bacillati</taxon>
        <taxon>Actinomycetota</taxon>
        <taxon>Actinomycetes</taxon>
        <taxon>Micrococcales</taxon>
        <taxon>Dermacoccaceae</taxon>
        <taxon>Dermacoccus</taxon>
    </lineage>
</organism>
<evidence type="ECO:0000256" key="1">
    <source>
        <dbReference type="SAM" id="MobiDB-lite"/>
    </source>
</evidence>